<evidence type="ECO:0000256" key="1">
    <source>
        <dbReference type="ARBA" id="ARBA00010566"/>
    </source>
</evidence>
<dbReference type="Proteomes" id="UP000755577">
    <property type="component" value="Unassembled WGS sequence"/>
</dbReference>
<reference evidence="4 5" key="1">
    <citation type="submission" date="2021-02" db="EMBL/GenBank/DDBJ databases">
        <title>Draft genome of the type strains Burkholderia anthina DSM16086.</title>
        <authorList>
            <person name="Hertel R."/>
            <person name="Meissner J."/>
            <person name="Poehlein A."/>
            <person name="Daniel R."/>
            <person name="Commichau F.M."/>
        </authorList>
    </citation>
    <scope>NUCLEOTIDE SEQUENCE [LARGE SCALE GENOMIC DNA]</scope>
    <source>
        <strain evidence="4 5">DSM 16086</strain>
    </source>
</reference>
<sequence length="148" mass="16761">MRTGKKGELIYRGFWTAELAQHNTYEDVLYLLLHEHLPGTSESVQFHSQLAARRTLPVGITRLIEALPRDISHMTALRSVISALHVDDGDWPPVLDQALSIFAKAPTIVAYRYRLLNGKAAQPDLHTPEEGSVRRSQGELRELHSWSR</sequence>
<dbReference type="PANTHER" id="PTHR11739:SF4">
    <property type="entry name" value="CITRATE SYNTHASE, PEROXISOMAL"/>
    <property type="match status" value="1"/>
</dbReference>
<comment type="similarity">
    <text evidence="1">Belongs to the citrate synthase family.</text>
</comment>
<evidence type="ECO:0000256" key="2">
    <source>
        <dbReference type="ARBA" id="ARBA00022679"/>
    </source>
</evidence>
<protein>
    <submittedName>
        <fullName evidence="4">Citrate/2-methylcitrate synthase</fullName>
    </submittedName>
</protein>
<organism evidence="4 5">
    <name type="scientific">Burkholderia anthina</name>
    <dbReference type="NCBI Taxonomy" id="179879"/>
    <lineage>
        <taxon>Bacteria</taxon>
        <taxon>Pseudomonadati</taxon>
        <taxon>Pseudomonadota</taxon>
        <taxon>Betaproteobacteria</taxon>
        <taxon>Burkholderiales</taxon>
        <taxon>Burkholderiaceae</taxon>
        <taxon>Burkholderia</taxon>
        <taxon>Burkholderia cepacia complex</taxon>
    </lineage>
</organism>
<keyword evidence="5" id="KW-1185">Reference proteome</keyword>
<accession>A0ABS2B4L9</accession>
<feature type="compositionally biased region" description="Basic and acidic residues" evidence="3">
    <location>
        <begin position="126"/>
        <end position="148"/>
    </location>
</feature>
<feature type="region of interest" description="Disordered" evidence="3">
    <location>
        <begin position="124"/>
        <end position="148"/>
    </location>
</feature>
<proteinExistence type="inferred from homology"/>
<comment type="caution">
    <text evidence="4">The sequence shown here is derived from an EMBL/GenBank/DDBJ whole genome shotgun (WGS) entry which is preliminary data.</text>
</comment>
<dbReference type="InterPro" id="IPR002020">
    <property type="entry name" value="Citrate_synthase"/>
</dbReference>
<dbReference type="InterPro" id="IPR016142">
    <property type="entry name" value="Citrate_synth-like_lrg_a-sub"/>
</dbReference>
<dbReference type="SUPFAM" id="SSF48256">
    <property type="entry name" value="Citrate synthase"/>
    <property type="match status" value="1"/>
</dbReference>
<dbReference type="InterPro" id="IPR036969">
    <property type="entry name" value="Citrate_synthase_sf"/>
</dbReference>
<evidence type="ECO:0000313" key="5">
    <source>
        <dbReference type="Proteomes" id="UP000755577"/>
    </source>
</evidence>
<dbReference type="EMBL" id="JAFCIQ010000007">
    <property type="protein sequence ID" value="MBM2767244.1"/>
    <property type="molecule type" value="Genomic_DNA"/>
</dbReference>
<evidence type="ECO:0000313" key="4">
    <source>
        <dbReference type="EMBL" id="MBM2767244.1"/>
    </source>
</evidence>
<dbReference type="RefSeq" id="WP_174927819.1">
    <property type="nucleotide sequence ID" value="NZ_CABVLY010000023.1"/>
</dbReference>
<dbReference type="GeneID" id="56503172"/>
<dbReference type="PANTHER" id="PTHR11739">
    <property type="entry name" value="CITRATE SYNTHASE"/>
    <property type="match status" value="1"/>
</dbReference>
<name>A0ABS2B4L9_9BURK</name>
<keyword evidence="2" id="KW-0808">Transferase</keyword>
<gene>
    <name evidence="4" type="ORF">JQK92_12495</name>
</gene>
<dbReference type="Gene3D" id="1.10.580.10">
    <property type="entry name" value="Citrate Synthase, domain 1"/>
    <property type="match status" value="1"/>
</dbReference>
<dbReference type="Pfam" id="PF00285">
    <property type="entry name" value="Citrate_synt"/>
    <property type="match status" value="1"/>
</dbReference>
<evidence type="ECO:0000256" key="3">
    <source>
        <dbReference type="SAM" id="MobiDB-lite"/>
    </source>
</evidence>